<dbReference type="EMBL" id="CP064760">
    <property type="protein sequence ID" value="QPE05631.1"/>
    <property type="molecule type" value="Genomic_DNA"/>
</dbReference>
<dbReference type="Pfam" id="PF04205">
    <property type="entry name" value="FMN_bind"/>
    <property type="match status" value="1"/>
</dbReference>
<reference evidence="3 4" key="1">
    <citation type="submission" date="2020-11" db="EMBL/GenBank/DDBJ databases">
        <title>Amino acid is mineralized and recycled by bacteria in oceanic microbiome.</title>
        <authorList>
            <person name="Zheng L.Y."/>
        </authorList>
    </citation>
    <scope>NUCLEOTIDE SEQUENCE [LARGE SCALE GENOMIC DNA]</scope>
    <source>
        <strain evidence="3 4">A32-1</strain>
    </source>
</reference>
<gene>
    <name evidence="3" type="ORF">IT882_06445</name>
</gene>
<evidence type="ECO:0000256" key="1">
    <source>
        <dbReference type="SAM" id="MobiDB-lite"/>
    </source>
</evidence>
<dbReference type="GO" id="GO:0016020">
    <property type="term" value="C:membrane"/>
    <property type="evidence" value="ECO:0007669"/>
    <property type="project" value="InterPro"/>
</dbReference>
<sequence>MKRIIYGLLATLSGVVLLFSYRTSLEAVMPITAENTSGTATTPSAPAAAAPATGSSTPSASASPSASDSGSGTGSGAATTPAASGLADGTFTGDAARTRYGNVQVAITISGGTITDIQVPQYPNSNREDQQINARALPVLISETASAQSASISMVSGATYTSQGYTQSLQSALDQAQQ</sequence>
<evidence type="ECO:0000313" key="4">
    <source>
        <dbReference type="Proteomes" id="UP000594480"/>
    </source>
</evidence>
<name>A0A7S8RIP1_9MICO</name>
<accession>A0A7S8RIP1</accession>
<dbReference type="GO" id="GO:0010181">
    <property type="term" value="F:FMN binding"/>
    <property type="evidence" value="ECO:0007669"/>
    <property type="project" value="InterPro"/>
</dbReference>
<dbReference type="RefSeq" id="WP_195693646.1">
    <property type="nucleotide sequence ID" value="NZ_CP064760.1"/>
</dbReference>
<dbReference type="Gene3D" id="3.90.1010.20">
    <property type="match status" value="1"/>
</dbReference>
<evidence type="ECO:0000259" key="2">
    <source>
        <dbReference type="SMART" id="SM00900"/>
    </source>
</evidence>
<proteinExistence type="predicted"/>
<organism evidence="3 4">
    <name type="scientific">Microbacterium schleiferi</name>
    <dbReference type="NCBI Taxonomy" id="69362"/>
    <lineage>
        <taxon>Bacteria</taxon>
        <taxon>Bacillati</taxon>
        <taxon>Actinomycetota</taxon>
        <taxon>Actinomycetes</taxon>
        <taxon>Micrococcales</taxon>
        <taxon>Microbacteriaceae</taxon>
        <taxon>Microbacterium</taxon>
    </lineage>
</organism>
<feature type="region of interest" description="Disordered" evidence="1">
    <location>
        <begin position="36"/>
        <end position="86"/>
    </location>
</feature>
<dbReference type="AlphaFoldDB" id="A0A7S8RIP1"/>
<feature type="domain" description="FMN-binding" evidence="2">
    <location>
        <begin position="99"/>
        <end position="176"/>
    </location>
</feature>
<dbReference type="SMART" id="SM00900">
    <property type="entry name" value="FMN_bind"/>
    <property type="match status" value="1"/>
</dbReference>
<dbReference type="InterPro" id="IPR007329">
    <property type="entry name" value="FMN-bd"/>
</dbReference>
<feature type="compositionally biased region" description="Low complexity" evidence="1">
    <location>
        <begin position="36"/>
        <end position="85"/>
    </location>
</feature>
<dbReference type="KEGG" id="msf:IT882_06445"/>
<protein>
    <submittedName>
        <fullName evidence="3">FMN-binding protein</fullName>
    </submittedName>
</protein>
<dbReference type="Proteomes" id="UP000594480">
    <property type="component" value="Chromosome"/>
</dbReference>
<evidence type="ECO:0000313" key="3">
    <source>
        <dbReference type="EMBL" id="QPE05631.1"/>
    </source>
</evidence>
<keyword evidence="4" id="KW-1185">Reference proteome</keyword>